<dbReference type="CDD" id="cd00268">
    <property type="entry name" value="DEADc"/>
    <property type="match status" value="1"/>
</dbReference>
<dbReference type="Pfam" id="PF00270">
    <property type="entry name" value="DEAD"/>
    <property type="match status" value="1"/>
</dbReference>
<dbReference type="InterPro" id="IPR050079">
    <property type="entry name" value="DEAD_box_RNA_helicase"/>
</dbReference>
<evidence type="ECO:0000256" key="5">
    <source>
        <dbReference type="ARBA" id="ARBA00022840"/>
    </source>
</evidence>
<gene>
    <name evidence="7 13" type="primary">rhlB</name>
    <name evidence="13" type="ORF">FLL45_21660</name>
</gene>
<dbReference type="InterPro" id="IPR027417">
    <property type="entry name" value="P-loop_NTPase"/>
</dbReference>
<evidence type="ECO:0000313" key="14">
    <source>
        <dbReference type="Proteomes" id="UP000317839"/>
    </source>
</evidence>
<feature type="domain" description="DEAD-box RNA helicase Q" evidence="12">
    <location>
        <begin position="8"/>
        <end position="36"/>
    </location>
</feature>
<comment type="function">
    <text evidence="7">DEAD-box RNA helicase involved in RNA degradation. Has RNA-dependent ATPase activity and unwinds double-stranded RNA.</text>
</comment>
<dbReference type="CDD" id="cd18787">
    <property type="entry name" value="SF2_C_DEAD"/>
    <property type="match status" value="1"/>
</dbReference>
<comment type="caution">
    <text evidence="13">The sequence shown here is derived from an EMBL/GenBank/DDBJ whole genome shotgun (WGS) entry which is preliminary data.</text>
</comment>
<dbReference type="GO" id="GO:0005829">
    <property type="term" value="C:cytosol"/>
    <property type="evidence" value="ECO:0007669"/>
    <property type="project" value="TreeGrafter"/>
</dbReference>
<dbReference type="InterPro" id="IPR001650">
    <property type="entry name" value="Helicase_C-like"/>
</dbReference>
<dbReference type="NCBIfam" id="NF003419">
    <property type="entry name" value="PRK04837.1"/>
    <property type="match status" value="1"/>
</dbReference>
<keyword evidence="6 7" id="KW-0694">RNA-binding</keyword>
<dbReference type="InterPro" id="IPR000629">
    <property type="entry name" value="RNA-helicase_DEAD-box_CS"/>
</dbReference>
<proteinExistence type="inferred from homology"/>
<dbReference type="PANTHER" id="PTHR47959:SF10">
    <property type="entry name" value="ATP-DEPENDENT RNA HELICASE RHLB"/>
    <property type="match status" value="1"/>
</dbReference>
<dbReference type="GO" id="GO:0006401">
    <property type="term" value="P:RNA catabolic process"/>
    <property type="evidence" value="ECO:0007669"/>
    <property type="project" value="UniProtKB-UniRule"/>
</dbReference>
<dbReference type="PANTHER" id="PTHR47959">
    <property type="entry name" value="ATP-DEPENDENT RNA HELICASE RHLE-RELATED"/>
    <property type="match status" value="1"/>
</dbReference>
<evidence type="ECO:0000256" key="8">
    <source>
        <dbReference type="PROSITE-ProRule" id="PRU00552"/>
    </source>
</evidence>
<dbReference type="PROSITE" id="PS00039">
    <property type="entry name" value="DEAD_ATP_HELICASE"/>
    <property type="match status" value="1"/>
</dbReference>
<keyword evidence="5 7" id="KW-0067">ATP-binding</keyword>
<evidence type="ECO:0000256" key="6">
    <source>
        <dbReference type="ARBA" id="ARBA00022884"/>
    </source>
</evidence>
<feature type="region of interest" description="Disordered" evidence="9">
    <location>
        <begin position="391"/>
        <end position="443"/>
    </location>
</feature>
<dbReference type="AlphaFoldDB" id="A0A545T144"/>
<dbReference type="InterPro" id="IPR011545">
    <property type="entry name" value="DEAD/DEAH_box_helicase_dom"/>
</dbReference>
<evidence type="ECO:0000256" key="4">
    <source>
        <dbReference type="ARBA" id="ARBA00022806"/>
    </source>
</evidence>
<evidence type="ECO:0000256" key="7">
    <source>
        <dbReference type="HAMAP-Rule" id="MF_00661"/>
    </source>
</evidence>
<dbReference type="Gene3D" id="3.40.50.300">
    <property type="entry name" value="P-loop containing nucleotide triphosphate hydrolases"/>
    <property type="match status" value="2"/>
</dbReference>
<dbReference type="InterPro" id="IPR014014">
    <property type="entry name" value="RNA_helicase_DEAD_Q_motif"/>
</dbReference>
<dbReference type="EC" id="3.6.4.13" evidence="7"/>
<keyword evidence="2 7" id="KW-0547">Nucleotide-binding</keyword>
<dbReference type="GO" id="GO:0003723">
    <property type="term" value="F:RNA binding"/>
    <property type="evidence" value="ECO:0007669"/>
    <property type="project" value="UniProtKB-UniRule"/>
</dbReference>
<feature type="short sequence motif" description="Q motif" evidence="8">
    <location>
        <begin position="8"/>
        <end position="36"/>
    </location>
</feature>
<dbReference type="Proteomes" id="UP000317839">
    <property type="component" value="Unassembled WGS sequence"/>
</dbReference>
<dbReference type="InterPro" id="IPR014001">
    <property type="entry name" value="Helicase_ATP-bd"/>
</dbReference>
<evidence type="ECO:0000256" key="9">
    <source>
        <dbReference type="SAM" id="MobiDB-lite"/>
    </source>
</evidence>
<reference evidence="13 14" key="1">
    <citation type="submission" date="2019-06" db="EMBL/GenBank/DDBJ databases">
        <title>Draft genome of Aliikangiella marina GYP-15.</title>
        <authorList>
            <person name="Wang G."/>
        </authorList>
    </citation>
    <scope>NUCLEOTIDE SEQUENCE [LARGE SCALE GENOMIC DNA]</scope>
    <source>
        <strain evidence="13 14">GYP-15</strain>
    </source>
</reference>
<dbReference type="PROSITE" id="PS51194">
    <property type="entry name" value="HELICASE_CTER"/>
    <property type="match status" value="1"/>
</dbReference>
<evidence type="ECO:0000259" key="12">
    <source>
        <dbReference type="PROSITE" id="PS51195"/>
    </source>
</evidence>
<sequence length="443" mass="49828">MVTHLSSTRFRNMGLHPKLLKALDKLGYEYATPIQAQAIPLLLNSQDVAGQAQTGTGKTNAFLLAVLNELLTLPAQEGREINEPRAFIIAPTRELVIQIYEDAKTLAQFTDLKMCVAFGGADYEKQRQAIESGCDVLIGTAGRLIDYFKQRVYNFYSLDCVVLDEADRMFDLGFINDIRYLFRKMPKPTERLNMLFSATLSHRVKELAYEHMNHPTHIHVEAEQVTADRVRQLLYYPANHEKLPLLVGLIQKHQPEKAMLFTNTRRQAEKVWLTLKGNDIKSGLLTGDVPQKKRIRLLDELKSGKIDILIATDVAARGLHIDGVTHVFNYDLPDDKEDYVHRIGRTARAGAEGDAISFAGEDNAFNLPAIEEYIGHAIETADVDPSLLVDIKPPARMERRPRQGGQRGRNQGGRPQNRGRHAQNRSKNNNQTADQSTSPEGNE</sequence>
<keyword evidence="14" id="KW-1185">Reference proteome</keyword>
<dbReference type="OrthoDB" id="9808889at2"/>
<dbReference type="InterPro" id="IPR044742">
    <property type="entry name" value="DEAD/DEAH_RhlB"/>
</dbReference>
<dbReference type="GO" id="GO:0003724">
    <property type="term" value="F:RNA helicase activity"/>
    <property type="evidence" value="ECO:0007669"/>
    <property type="project" value="UniProtKB-UniRule"/>
</dbReference>
<evidence type="ECO:0000256" key="3">
    <source>
        <dbReference type="ARBA" id="ARBA00022801"/>
    </source>
</evidence>
<dbReference type="GO" id="GO:0016887">
    <property type="term" value="F:ATP hydrolysis activity"/>
    <property type="evidence" value="ECO:0007669"/>
    <property type="project" value="RHEA"/>
</dbReference>
<dbReference type="PROSITE" id="PS51195">
    <property type="entry name" value="Q_MOTIF"/>
    <property type="match status" value="1"/>
</dbReference>
<dbReference type="SMART" id="SM00487">
    <property type="entry name" value="DEXDc"/>
    <property type="match status" value="1"/>
</dbReference>
<evidence type="ECO:0000259" key="11">
    <source>
        <dbReference type="PROSITE" id="PS51194"/>
    </source>
</evidence>
<organism evidence="13 14">
    <name type="scientific">Aliikangiella marina</name>
    <dbReference type="NCBI Taxonomy" id="1712262"/>
    <lineage>
        <taxon>Bacteria</taxon>
        <taxon>Pseudomonadati</taxon>
        <taxon>Pseudomonadota</taxon>
        <taxon>Gammaproteobacteria</taxon>
        <taxon>Oceanospirillales</taxon>
        <taxon>Pleioneaceae</taxon>
        <taxon>Aliikangiella</taxon>
    </lineage>
</organism>
<keyword evidence="1 7" id="KW-0963">Cytoplasm</keyword>
<comment type="subunit">
    <text evidence="7">Component of the RNA degradosome, which is a multiprotein complex involved in RNA processing and mRNA degradation.</text>
</comment>
<accession>A0A545T144</accession>
<dbReference type="Pfam" id="PF00271">
    <property type="entry name" value="Helicase_C"/>
    <property type="match status" value="1"/>
</dbReference>
<evidence type="ECO:0000259" key="10">
    <source>
        <dbReference type="PROSITE" id="PS51192"/>
    </source>
</evidence>
<dbReference type="InterPro" id="IPR023554">
    <property type="entry name" value="RNA_helicase_ATP-dep_RhlB"/>
</dbReference>
<comment type="subcellular location">
    <subcellularLocation>
        <location evidence="7">Cytoplasm</location>
    </subcellularLocation>
</comment>
<dbReference type="PROSITE" id="PS51192">
    <property type="entry name" value="HELICASE_ATP_BIND_1"/>
    <property type="match status" value="1"/>
</dbReference>
<name>A0A545T144_9GAMM</name>
<dbReference type="GO" id="GO:0005524">
    <property type="term" value="F:ATP binding"/>
    <property type="evidence" value="ECO:0007669"/>
    <property type="project" value="UniProtKB-UniRule"/>
</dbReference>
<dbReference type="RefSeq" id="WP_142944154.1">
    <property type="nucleotide sequence ID" value="NZ_VIKR01000007.1"/>
</dbReference>
<evidence type="ECO:0000256" key="2">
    <source>
        <dbReference type="ARBA" id="ARBA00022741"/>
    </source>
</evidence>
<dbReference type="HAMAP" id="MF_00661">
    <property type="entry name" value="DEAD_helicase_RhlB"/>
    <property type="match status" value="1"/>
</dbReference>
<comment type="catalytic activity">
    <reaction evidence="7">
        <text>ATP + H2O = ADP + phosphate + H(+)</text>
        <dbReference type="Rhea" id="RHEA:13065"/>
        <dbReference type="ChEBI" id="CHEBI:15377"/>
        <dbReference type="ChEBI" id="CHEBI:15378"/>
        <dbReference type="ChEBI" id="CHEBI:30616"/>
        <dbReference type="ChEBI" id="CHEBI:43474"/>
        <dbReference type="ChEBI" id="CHEBI:456216"/>
        <dbReference type="EC" id="3.6.4.13"/>
    </reaction>
</comment>
<dbReference type="EMBL" id="VIKR01000007">
    <property type="protein sequence ID" value="TQV70937.1"/>
    <property type="molecule type" value="Genomic_DNA"/>
</dbReference>
<dbReference type="SMART" id="SM00490">
    <property type="entry name" value="HELICc"/>
    <property type="match status" value="1"/>
</dbReference>
<keyword evidence="3 7" id="KW-0378">Hydrolase</keyword>
<evidence type="ECO:0000313" key="13">
    <source>
        <dbReference type="EMBL" id="TQV70937.1"/>
    </source>
</evidence>
<feature type="domain" description="Helicase ATP-binding" evidence="10">
    <location>
        <begin position="39"/>
        <end position="218"/>
    </location>
</feature>
<comment type="similarity">
    <text evidence="7">Belongs to the DEAD box helicase family. RhlB subfamily.</text>
</comment>
<dbReference type="SUPFAM" id="SSF52540">
    <property type="entry name" value="P-loop containing nucleoside triphosphate hydrolases"/>
    <property type="match status" value="1"/>
</dbReference>
<protein>
    <recommendedName>
        <fullName evidence="7">ATP-dependent RNA helicase RhlB</fullName>
        <ecNumber evidence="7">3.6.4.13</ecNumber>
    </recommendedName>
</protein>
<feature type="compositionally biased region" description="Polar residues" evidence="9">
    <location>
        <begin position="425"/>
        <end position="443"/>
    </location>
</feature>
<evidence type="ECO:0000256" key="1">
    <source>
        <dbReference type="ARBA" id="ARBA00022490"/>
    </source>
</evidence>
<feature type="domain" description="Helicase C-terminal" evidence="11">
    <location>
        <begin position="242"/>
        <end position="389"/>
    </location>
</feature>
<keyword evidence="4 7" id="KW-0347">Helicase</keyword>